<dbReference type="SUPFAM" id="SSF53335">
    <property type="entry name" value="S-adenosyl-L-methionine-dependent methyltransferases"/>
    <property type="match status" value="1"/>
</dbReference>
<evidence type="ECO:0000313" key="4">
    <source>
        <dbReference type="EMBL" id="OMF48885.1"/>
    </source>
</evidence>
<comment type="caution">
    <text evidence="4">The sequence shown here is derived from an EMBL/GenBank/DDBJ whole genome shotgun (WGS) entry which is preliminary data.</text>
</comment>
<accession>A0A1R1EAN2</accession>
<dbReference type="RefSeq" id="WP_076175537.1">
    <property type="nucleotide sequence ID" value="NZ_MRTP01000015.1"/>
</dbReference>
<evidence type="ECO:0000313" key="5">
    <source>
        <dbReference type="Proteomes" id="UP000187172"/>
    </source>
</evidence>
<dbReference type="GO" id="GO:0032259">
    <property type="term" value="P:methylation"/>
    <property type="evidence" value="ECO:0007669"/>
    <property type="project" value="UniProtKB-KW"/>
</dbReference>
<name>A0A1R1EAN2_9BACL</name>
<dbReference type="CDD" id="cd02440">
    <property type="entry name" value="AdoMet_MTases"/>
    <property type="match status" value="1"/>
</dbReference>
<dbReference type="Proteomes" id="UP000187172">
    <property type="component" value="Unassembled WGS sequence"/>
</dbReference>
<proteinExistence type="predicted"/>
<evidence type="ECO:0000256" key="2">
    <source>
        <dbReference type="ARBA" id="ARBA00022679"/>
    </source>
</evidence>
<protein>
    <submittedName>
        <fullName evidence="4">SAM-dependent methyltransferase</fullName>
    </submittedName>
</protein>
<dbReference type="Pfam" id="PF13649">
    <property type="entry name" value="Methyltransf_25"/>
    <property type="match status" value="1"/>
</dbReference>
<organism evidence="4 5">
    <name type="scientific">Paenibacillus rhizosphaerae</name>
    <dbReference type="NCBI Taxonomy" id="297318"/>
    <lineage>
        <taxon>Bacteria</taxon>
        <taxon>Bacillati</taxon>
        <taxon>Bacillota</taxon>
        <taxon>Bacilli</taxon>
        <taxon>Bacillales</taxon>
        <taxon>Paenibacillaceae</taxon>
        <taxon>Paenibacillus</taxon>
    </lineage>
</organism>
<sequence>MERKHTFNEVAKEYDQYRPSYPNQLFKEIVEYADLKTTDDILEIGCGTGKATSGFVNLGYSQITAVEAGENLANLTRNKFRDKSSVTVVNSPFEDWHHQGLRFKLAISGTAFHFIQPQEAGYRKVHDLLNDQGSAAFFWTVHIPSFNEIFNEIRDIYRKYAPELDDSRNPSLEQIIEERSHLTLQGDLFNELEVKQYQWEDTYAASDYISLLNTNSRHRLIPENVRHDLFRGIKEVIDEHGGTIVKPQAVVLFLARKNKLV</sequence>
<dbReference type="EMBL" id="MRTP01000015">
    <property type="protein sequence ID" value="OMF48885.1"/>
    <property type="molecule type" value="Genomic_DNA"/>
</dbReference>
<gene>
    <name evidence="4" type="ORF">BK138_30370</name>
</gene>
<evidence type="ECO:0000256" key="1">
    <source>
        <dbReference type="ARBA" id="ARBA00022603"/>
    </source>
</evidence>
<keyword evidence="5" id="KW-1185">Reference proteome</keyword>
<keyword evidence="1 4" id="KW-0489">Methyltransferase</keyword>
<dbReference type="PANTHER" id="PTHR44942">
    <property type="entry name" value="METHYLTRANSF_11 DOMAIN-CONTAINING PROTEIN"/>
    <property type="match status" value="1"/>
</dbReference>
<dbReference type="InterPro" id="IPR041698">
    <property type="entry name" value="Methyltransf_25"/>
</dbReference>
<dbReference type="Gene3D" id="3.40.50.150">
    <property type="entry name" value="Vaccinia Virus protein VP39"/>
    <property type="match status" value="1"/>
</dbReference>
<dbReference type="AlphaFoldDB" id="A0A1R1EAN2"/>
<dbReference type="STRING" id="297318.BK138_30370"/>
<feature type="domain" description="Methyltransferase" evidence="3">
    <location>
        <begin position="41"/>
        <end position="133"/>
    </location>
</feature>
<dbReference type="GO" id="GO:0008168">
    <property type="term" value="F:methyltransferase activity"/>
    <property type="evidence" value="ECO:0007669"/>
    <property type="project" value="UniProtKB-KW"/>
</dbReference>
<dbReference type="InterPro" id="IPR051052">
    <property type="entry name" value="Diverse_substrate_MTase"/>
</dbReference>
<reference evidence="4 5" key="1">
    <citation type="submission" date="2016-11" db="EMBL/GenBank/DDBJ databases">
        <title>Paenibacillus species isolates.</title>
        <authorList>
            <person name="Beno S.M."/>
        </authorList>
    </citation>
    <scope>NUCLEOTIDE SEQUENCE [LARGE SCALE GENOMIC DNA]</scope>
    <source>
        <strain evidence="4 5">FSL R5-0378</strain>
    </source>
</reference>
<dbReference type="PANTHER" id="PTHR44942:SF4">
    <property type="entry name" value="METHYLTRANSFERASE TYPE 11 DOMAIN-CONTAINING PROTEIN"/>
    <property type="match status" value="1"/>
</dbReference>
<evidence type="ECO:0000259" key="3">
    <source>
        <dbReference type="Pfam" id="PF13649"/>
    </source>
</evidence>
<dbReference type="InterPro" id="IPR029063">
    <property type="entry name" value="SAM-dependent_MTases_sf"/>
</dbReference>
<keyword evidence="2 4" id="KW-0808">Transferase</keyword>